<evidence type="ECO:0000256" key="1">
    <source>
        <dbReference type="ARBA" id="ARBA00004370"/>
    </source>
</evidence>
<dbReference type="Pfam" id="PF00560">
    <property type="entry name" value="LRR_1"/>
    <property type="match status" value="3"/>
</dbReference>
<keyword evidence="6 10" id="KW-1133">Transmembrane helix</keyword>
<dbReference type="Gene3D" id="3.80.10.10">
    <property type="entry name" value="Ribonuclease Inhibitor"/>
    <property type="match status" value="2"/>
</dbReference>
<keyword evidence="5" id="KW-0677">Repeat</keyword>
<dbReference type="PANTHER" id="PTHR48010:SF58">
    <property type="entry name" value="RECEPTOR PROTEIN KINASE-LIKE PROTEIN ZAR1"/>
    <property type="match status" value="1"/>
</dbReference>
<feature type="transmembrane region" description="Helical" evidence="10">
    <location>
        <begin position="256"/>
        <end position="275"/>
    </location>
</feature>
<dbReference type="STRING" id="33114.A0A2G2WKW0"/>
<dbReference type="OrthoDB" id="615426at2759"/>
<evidence type="ECO:0000256" key="2">
    <source>
        <dbReference type="ARBA" id="ARBA00022614"/>
    </source>
</evidence>
<dbReference type="SUPFAM" id="SSF52058">
    <property type="entry name" value="L domain-like"/>
    <property type="match status" value="1"/>
</dbReference>
<reference evidence="13" key="2">
    <citation type="journal article" date="2017" name="J. Anim. Genet.">
        <title>Multiple reference genome sequences of hot pepper reveal the massive evolution of plant disease resistance genes by retroduplication.</title>
        <authorList>
            <person name="Kim S."/>
            <person name="Park J."/>
            <person name="Yeom S.-I."/>
            <person name="Kim Y.-M."/>
            <person name="Seo E."/>
            <person name="Kim K.-T."/>
            <person name="Kim M.-S."/>
            <person name="Lee J.M."/>
            <person name="Cheong K."/>
            <person name="Shin H.-S."/>
            <person name="Kim S.-B."/>
            <person name="Han K."/>
            <person name="Lee J."/>
            <person name="Park M."/>
            <person name="Lee H.-A."/>
            <person name="Lee H.-Y."/>
            <person name="Lee Y."/>
            <person name="Oh S."/>
            <person name="Lee J.H."/>
            <person name="Choi E."/>
            <person name="Choi E."/>
            <person name="Lee S.E."/>
            <person name="Jeon J."/>
            <person name="Kim H."/>
            <person name="Choi G."/>
            <person name="Song H."/>
            <person name="Lee J."/>
            <person name="Lee S.-C."/>
            <person name="Kwon J.-K."/>
            <person name="Lee H.-Y."/>
            <person name="Koo N."/>
            <person name="Hong Y."/>
            <person name="Kim R.W."/>
            <person name="Kang W.-H."/>
            <person name="Huh J.H."/>
            <person name="Kang B.-C."/>
            <person name="Yang T.-J."/>
            <person name="Lee Y.-H."/>
            <person name="Bennetzen J.L."/>
            <person name="Choi D."/>
        </authorList>
    </citation>
    <scope>NUCLEOTIDE SEQUENCE [LARGE SCALE GENOMIC DNA]</scope>
    <source>
        <strain evidence="13">cv. PBC81</strain>
    </source>
</reference>
<keyword evidence="2" id="KW-0433">Leucine-rich repeat</keyword>
<evidence type="ECO:0000259" key="11">
    <source>
        <dbReference type="Pfam" id="PF08263"/>
    </source>
</evidence>
<feature type="compositionally biased region" description="Polar residues" evidence="9">
    <location>
        <begin position="1"/>
        <end position="18"/>
    </location>
</feature>
<feature type="region of interest" description="Disordered" evidence="9">
    <location>
        <begin position="327"/>
        <end position="346"/>
    </location>
</feature>
<dbReference type="Pfam" id="PF13516">
    <property type="entry name" value="LRR_6"/>
    <property type="match status" value="1"/>
</dbReference>
<evidence type="ECO:0000256" key="4">
    <source>
        <dbReference type="ARBA" id="ARBA00022729"/>
    </source>
</evidence>
<feature type="domain" description="Leucine-rich repeat-containing N-terminal plant-type" evidence="11">
    <location>
        <begin position="2"/>
        <end position="32"/>
    </location>
</feature>
<protein>
    <submittedName>
        <fullName evidence="12">Protein STRUBBELIG-RECEPTOR FAMILY 6</fullName>
    </submittedName>
</protein>
<evidence type="ECO:0000256" key="10">
    <source>
        <dbReference type="SAM" id="Phobius"/>
    </source>
</evidence>
<evidence type="ECO:0000256" key="5">
    <source>
        <dbReference type="ARBA" id="ARBA00022737"/>
    </source>
</evidence>
<feature type="region of interest" description="Disordered" evidence="9">
    <location>
        <begin position="200"/>
        <end position="250"/>
    </location>
</feature>
<dbReference type="FunFam" id="3.80.10.10:FF:000062">
    <property type="entry name" value="protein STRUBBELIG-RECEPTOR FAMILY 3"/>
    <property type="match status" value="1"/>
</dbReference>
<organism evidence="12 13">
    <name type="scientific">Capsicum baccatum</name>
    <name type="common">Peruvian pepper</name>
    <dbReference type="NCBI Taxonomy" id="33114"/>
    <lineage>
        <taxon>Eukaryota</taxon>
        <taxon>Viridiplantae</taxon>
        <taxon>Streptophyta</taxon>
        <taxon>Embryophyta</taxon>
        <taxon>Tracheophyta</taxon>
        <taxon>Spermatophyta</taxon>
        <taxon>Magnoliopsida</taxon>
        <taxon>eudicotyledons</taxon>
        <taxon>Gunneridae</taxon>
        <taxon>Pentapetalae</taxon>
        <taxon>asterids</taxon>
        <taxon>lamiids</taxon>
        <taxon>Solanales</taxon>
        <taxon>Solanaceae</taxon>
        <taxon>Solanoideae</taxon>
        <taxon>Capsiceae</taxon>
        <taxon>Capsicum</taxon>
    </lineage>
</organism>
<evidence type="ECO:0000256" key="8">
    <source>
        <dbReference type="ARBA" id="ARBA00023170"/>
    </source>
</evidence>
<dbReference type="InterPro" id="IPR013210">
    <property type="entry name" value="LRR_N_plant-typ"/>
</dbReference>
<comment type="subcellular location">
    <subcellularLocation>
        <location evidence="1">Membrane</location>
    </subcellularLocation>
</comment>
<evidence type="ECO:0000313" key="12">
    <source>
        <dbReference type="EMBL" id="PHT45800.1"/>
    </source>
</evidence>
<dbReference type="GO" id="GO:0050832">
    <property type="term" value="P:defense response to fungus"/>
    <property type="evidence" value="ECO:0007669"/>
    <property type="project" value="UniProtKB-ARBA"/>
</dbReference>
<keyword evidence="8" id="KW-0675">Receptor</keyword>
<name>A0A2G2WKW0_CAPBA</name>
<evidence type="ECO:0000256" key="3">
    <source>
        <dbReference type="ARBA" id="ARBA00022692"/>
    </source>
</evidence>
<feature type="region of interest" description="Disordered" evidence="9">
    <location>
        <begin position="1"/>
        <end position="21"/>
    </location>
</feature>
<dbReference type="Proteomes" id="UP000224567">
    <property type="component" value="Unassembled WGS sequence"/>
</dbReference>
<sequence>MYSSLNSPGQLTKWSSSDGDPCGESWKGITCSGNRVTEIQISGLGLSGSMGYQLTSLTSLTNLDISNNNLGNQIPYQLPPNVQRLNLAGNGFTGGIPYSVSQMTSLQYLNVSHNQIQGELSEIFGSLSSLNTLDISLNSMTGKLPQSFKSLTSMKKIYLQNNQFTGNVDVLANLPLDDLNIENNQFTGEIPEKLKGIMQKSNSNTKSSGPAPPSPPGAPPAKKSTQSHKSGGNSSPSSGKDGNHNGEKSGISSGRVAGIVISLSVVGAVAVIFIVKKRRRKSSTDIEKLDVEPFVLQSQKVQVLKPVFSIHQSISAADVKLSQTSSATSMDATETPTAVTLKPPPINHHKSVSGDDLSAKLIILQKKTRTTETKAVQYSIADVQMATDSFSVENLIGDGSIGSVYRAHFGNGKVISLSHGYHKRKRIILNYLDSS</sequence>
<evidence type="ECO:0000256" key="7">
    <source>
        <dbReference type="ARBA" id="ARBA00023136"/>
    </source>
</evidence>
<keyword evidence="7 10" id="KW-0472">Membrane</keyword>
<dbReference type="InterPro" id="IPR032675">
    <property type="entry name" value="LRR_dom_sf"/>
</dbReference>
<feature type="compositionally biased region" description="Pro residues" evidence="9">
    <location>
        <begin position="210"/>
        <end position="219"/>
    </location>
</feature>
<dbReference type="EMBL" id="MLFT02000006">
    <property type="protein sequence ID" value="PHT45800.1"/>
    <property type="molecule type" value="Genomic_DNA"/>
</dbReference>
<gene>
    <name evidence="12" type="ORF">CQW23_14958</name>
</gene>
<dbReference type="AlphaFoldDB" id="A0A2G2WKW0"/>
<feature type="compositionally biased region" description="Polar residues" evidence="9">
    <location>
        <begin position="327"/>
        <end position="338"/>
    </location>
</feature>
<reference evidence="12 13" key="1">
    <citation type="journal article" date="2017" name="Genome Biol.">
        <title>New reference genome sequences of hot pepper reveal the massive evolution of plant disease-resistance genes by retroduplication.</title>
        <authorList>
            <person name="Kim S."/>
            <person name="Park J."/>
            <person name="Yeom S.I."/>
            <person name="Kim Y.M."/>
            <person name="Seo E."/>
            <person name="Kim K.T."/>
            <person name="Kim M.S."/>
            <person name="Lee J.M."/>
            <person name="Cheong K."/>
            <person name="Shin H.S."/>
            <person name="Kim S.B."/>
            <person name="Han K."/>
            <person name="Lee J."/>
            <person name="Park M."/>
            <person name="Lee H.A."/>
            <person name="Lee H.Y."/>
            <person name="Lee Y."/>
            <person name="Oh S."/>
            <person name="Lee J.H."/>
            <person name="Choi E."/>
            <person name="Choi E."/>
            <person name="Lee S.E."/>
            <person name="Jeon J."/>
            <person name="Kim H."/>
            <person name="Choi G."/>
            <person name="Song H."/>
            <person name="Lee J."/>
            <person name="Lee S.C."/>
            <person name="Kwon J.K."/>
            <person name="Lee H.Y."/>
            <person name="Koo N."/>
            <person name="Hong Y."/>
            <person name="Kim R.W."/>
            <person name="Kang W.H."/>
            <person name="Huh J.H."/>
            <person name="Kang B.C."/>
            <person name="Yang T.J."/>
            <person name="Lee Y.H."/>
            <person name="Bennetzen J.L."/>
            <person name="Choi D."/>
        </authorList>
    </citation>
    <scope>NUCLEOTIDE SEQUENCE [LARGE SCALE GENOMIC DNA]</scope>
    <source>
        <strain evidence="13">cv. PBC81</strain>
    </source>
</reference>
<evidence type="ECO:0000256" key="6">
    <source>
        <dbReference type="ARBA" id="ARBA00022989"/>
    </source>
</evidence>
<dbReference type="Gene3D" id="3.30.200.20">
    <property type="entry name" value="Phosphorylase Kinase, domain 1"/>
    <property type="match status" value="1"/>
</dbReference>
<dbReference type="Pfam" id="PF08263">
    <property type="entry name" value="LRRNT_2"/>
    <property type="match status" value="1"/>
</dbReference>
<dbReference type="InterPro" id="IPR050994">
    <property type="entry name" value="At_inactive_RLKs"/>
</dbReference>
<accession>A0A2G2WKW0</accession>
<evidence type="ECO:0000256" key="9">
    <source>
        <dbReference type="SAM" id="MobiDB-lite"/>
    </source>
</evidence>
<keyword evidence="13" id="KW-1185">Reference proteome</keyword>
<comment type="caution">
    <text evidence="12">The sequence shown here is derived from an EMBL/GenBank/DDBJ whole genome shotgun (WGS) entry which is preliminary data.</text>
</comment>
<dbReference type="PANTHER" id="PTHR48010">
    <property type="entry name" value="OS05G0588300 PROTEIN"/>
    <property type="match status" value="1"/>
</dbReference>
<evidence type="ECO:0000313" key="13">
    <source>
        <dbReference type="Proteomes" id="UP000224567"/>
    </source>
</evidence>
<dbReference type="Pfam" id="PF13855">
    <property type="entry name" value="LRR_8"/>
    <property type="match status" value="1"/>
</dbReference>
<feature type="compositionally biased region" description="Low complexity" evidence="9">
    <location>
        <begin position="220"/>
        <end position="240"/>
    </location>
</feature>
<proteinExistence type="predicted"/>
<dbReference type="GO" id="GO:0016020">
    <property type="term" value="C:membrane"/>
    <property type="evidence" value="ECO:0007669"/>
    <property type="project" value="UniProtKB-SubCell"/>
</dbReference>
<keyword evidence="4" id="KW-0732">Signal</keyword>
<dbReference type="InterPro" id="IPR001611">
    <property type="entry name" value="Leu-rich_rpt"/>
</dbReference>
<keyword evidence="3 10" id="KW-0812">Transmembrane</keyword>